<dbReference type="Proteomes" id="UP001315686">
    <property type="component" value="Unassembled WGS sequence"/>
</dbReference>
<feature type="transmembrane region" description="Helical" evidence="6">
    <location>
        <begin position="315"/>
        <end position="334"/>
    </location>
</feature>
<evidence type="ECO:0000313" key="8">
    <source>
        <dbReference type="Proteomes" id="UP001315686"/>
    </source>
</evidence>
<feature type="transmembrane region" description="Helical" evidence="6">
    <location>
        <begin position="21"/>
        <end position="43"/>
    </location>
</feature>
<evidence type="ECO:0008006" key="9">
    <source>
        <dbReference type="Google" id="ProtNLM"/>
    </source>
</evidence>
<feature type="transmembrane region" description="Helical" evidence="6">
    <location>
        <begin position="383"/>
        <end position="400"/>
    </location>
</feature>
<reference evidence="7 8" key="1">
    <citation type="journal article" date="2021" name="Arch. Microbiol.">
        <title>Harenicola maris gen. nov., sp. nov. isolated from the Sea of Japan shallow sediments.</title>
        <authorList>
            <person name="Romanenko L.A."/>
            <person name="Kurilenko V.V."/>
            <person name="Chernysheva N.Y."/>
            <person name="Tekutyeva L.A."/>
            <person name="Velansky P.V."/>
            <person name="Svetashev V.I."/>
            <person name="Isaeva M.P."/>
        </authorList>
    </citation>
    <scope>NUCLEOTIDE SEQUENCE [LARGE SCALE GENOMIC DNA]</scope>
    <source>
        <strain evidence="7 8">KMM 3653</strain>
    </source>
</reference>
<keyword evidence="4 6" id="KW-1133">Transmembrane helix</keyword>
<feature type="transmembrane region" description="Helical" evidence="6">
    <location>
        <begin position="94"/>
        <end position="118"/>
    </location>
</feature>
<feature type="transmembrane region" description="Helical" evidence="6">
    <location>
        <begin position="259"/>
        <end position="278"/>
    </location>
</feature>
<evidence type="ECO:0000256" key="4">
    <source>
        <dbReference type="ARBA" id="ARBA00022989"/>
    </source>
</evidence>
<protein>
    <recommendedName>
        <fullName evidence="9">O-antigen/teichoic acid export membrane protein</fullName>
    </recommendedName>
</protein>
<evidence type="ECO:0000256" key="3">
    <source>
        <dbReference type="ARBA" id="ARBA00022692"/>
    </source>
</evidence>
<dbReference type="AlphaFoldDB" id="A0AAP2G4F5"/>
<dbReference type="RefSeq" id="WP_327794452.1">
    <property type="nucleotide sequence ID" value="NZ_JADQAZ010000002.1"/>
</dbReference>
<feature type="transmembrane region" description="Helical" evidence="6">
    <location>
        <begin position="406"/>
        <end position="425"/>
    </location>
</feature>
<gene>
    <name evidence="7" type="ORF">IV417_12655</name>
</gene>
<evidence type="ECO:0000256" key="6">
    <source>
        <dbReference type="SAM" id="Phobius"/>
    </source>
</evidence>
<evidence type="ECO:0000256" key="1">
    <source>
        <dbReference type="ARBA" id="ARBA00004651"/>
    </source>
</evidence>
<feature type="transmembrane region" description="Helical" evidence="6">
    <location>
        <begin position="133"/>
        <end position="151"/>
    </location>
</feature>
<dbReference type="GO" id="GO:0005886">
    <property type="term" value="C:plasma membrane"/>
    <property type="evidence" value="ECO:0007669"/>
    <property type="project" value="UniProtKB-SubCell"/>
</dbReference>
<keyword evidence="3 6" id="KW-0812">Transmembrane</keyword>
<dbReference type="EMBL" id="JADQAZ010000002">
    <property type="protein sequence ID" value="MBT0958240.1"/>
    <property type="molecule type" value="Genomic_DNA"/>
</dbReference>
<organism evidence="7 8">
    <name type="scientific">Harenicola maris</name>
    <dbReference type="NCBI Taxonomy" id="2841044"/>
    <lineage>
        <taxon>Bacteria</taxon>
        <taxon>Pseudomonadati</taxon>
        <taxon>Pseudomonadota</taxon>
        <taxon>Alphaproteobacteria</taxon>
        <taxon>Rhodobacterales</taxon>
        <taxon>Paracoccaceae</taxon>
        <taxon>Harenicola</taxon>
    </lineage>
</organism>
<keyword evidence="5 6" id="KW-0472">Membrane</keyword>
<dbReference type="InterPro" id="IPR050833">
    <property type="entry name" value="Poly_Biosynth_Transport"/>
</dbReference>
<evidence type="ECO:0000313" key="7">
    <source>
        <dbReference type="EMBL" id="MBT0958240.1"/>
    </source>
</evidence>
<comment type="caution">
    <text evidence="7">The sequence shown here is derived from an EMBL/GenBank/DDBJ whole genome shotgun (WGS) entry which is preliminary data.</text>
</comment>
<feature type="transmembrane region" description="Helical" evidence="6">
    <location>
        <begin position="354"/>
        <end position="376"/>
    </location>
</feature>
<sequence length="427" mass="45609">MSMTMSSQLVKRLAQGTGANLLGKIWVLIIQLVSVPVMTAAWGADGFGVWLMISTIPTYLALSDFGLGTAAAVDITSAVARGDKHAALRAYQAVWCFLTASTVLVAGLCILGAILWMMRSGSTTIGPFEKADVFIAICLTIGSAFITLQINIQKIVFHATHKYALGTLLTDTLTFLCSSAVLVVTGLGYGIATAAATFFVARTVSLLAYATVQKQLEPWCTIGWKFADRNKLRQLLNPSLAALSLTVANSFGLQGVVLTIGWVFGPATAAVFATTRMLTRVPLQLSGLVTRASLPELTRAQVTDNKALTARLMKLNILLTLAVMIPAPAVLGLYGPELLNLMSHGEMTGKHLNFIVLGLSASICALWTTLGTRLIAVNRQSEYAYAALALYTFCAIAPFATPENLMPVLVCILVADSLIFLRTLMKN</sequence>
<evidence type="ECO:0000256" key="2">
    <source>
        <dbReference type="ARBA" id="ARBA00022475"/>
    </source>
</evidence>
<keyword evidence="2" id="KW-1003">Cell membrane</keyword>
<feature type="transmembrane region" description="Helical" evidence="6">
    <location>
        <begin position="49"/>
        <end position="73"/>
    </location>
</feature>
<name>A0AAP2G4F5_9RHOB</name>
<keyword evidence="8" id="KW-1185">Reference proteome</keyword>
<dbReference type="PANTHER" id="PTHR30250">
    <property type="entry name" value="PST FAMILY PREDICTED COLANIC ACID TRANSPORTER"/>
    <property type="match status" value="1"/>
</dbReference>
<accession>A0AAP2G4F5</accession>
<evidence type="ECO:0000256" key="5">
    <source>
        <dbReference type="ARBA" id="ARBA00023136"/>
    </source>
</evidence>
<proteinExistence type="predicted"/>
<dbReference type="PANTHER" id="PTHR30250:SF26">
    <property type="entry name" value="PSMA PROTEIN"/>
    <property type="match status" value="1"/>
</dbReference>
<comment type="subcellular location">
    <subcellularLocation>
        <location evidence="1">Cell membrane</location>
        <topology evidence="1">Multi-pass membrane protein</topology>
    </subcellularLocation>
</comment>